<dbReference type="SMART" id="SM00530">
    <property type="entry name" value="HTH_XRE"/>
    <property type="match status" value="1"/>
</dbReference>
<feature type="domain" description="HTH cro/C1-type" evidence="1">
    <location>
        <begin position="21"/>
        <end position="75"/>
    </location>
</feature>
<organism evidence="2 3">
    <name type="scientific">Mycolicibacterium senegalense</name>
    <dbReference type="NCBI Taxonomy" id="1796"/>
    <lineage>
        <taxon>Bacteria</taxon>
        <taxon>Bacillati</taxon>
        <taxon>Actinomycetota</taxon>
        <taxon>Actinomycetes</taxon>
        <taxon>Mycobacteriales</taxon>
        <taxon>Mycobacteriaceae</taxon>
        <taxon>Mycolicibacterium</taxon>
    </lineage>
</organism>
<dbReference type="PANTHER" id="PTHR35010:SF4">
    <property type="entry name" value="BLL5781 PROTEIN"/>
    <property type="match status" value="1"/>
</dbReference>
<dbReference type="Proteomes" id="UP000254945">
    <property type="component" value="Unassembled WGS sequence"/>
</dbReference>
<dbReference type="CDD" id="cd00093">
    <property type="entry name" value="HTH_XRE"/>
    <property type="match status" value="1"/>
</dbReference>
<evidence type="ECO:0000313" key="3">
    <source>
        <dbReference type="Proteomes" id="UP000254945"/>
    </source>
</evidence>
<evidence type="ECO:0000313" key="2">
    <source>
        <dbReference type="EMBL" id="STZ54534.1"/>
    </source>
</evidence>
<dbReference type="SUPFAM" id="SSF47413">
    <property type="entry name" value="lambda repressor-like DNA-binding domains"/>
    <property type="match status" value="1"/>
</dbReference>
<protein>
    <submittedName>
        <fullName evidence="2">XRE family transcriptional regulator</fullName>
    </submittedName>
</protein>
<dbReference type="Gene3D" id="3.30.450.180">
    <property type="match status" value="1"/>
</dbReference>
<dbReference type="InterPro" id="IPR001387">
    <property type="entry name" value="Cro/C1-type_HTH"/>
</dbReference>
<name>A0A378T2D8_9MYCO</name>
<dbReference type="Pfam" id="PF17765">
    <property type="entry name" value="MLTR_LBD"/>
    <property type="match status" value="1"/>
</dbReference>
<dbReference type="PANTHER" id="PTHR35010">
    <property type="entry name" value="BLL4672 PROTEIN-RELATED"/>
    <property type="match status" value="1"/>
</dbReference>
<gene>
    <name evidence="2" type="ORF">NCTC4524_02170</name>
</gene>
<dbReference type="InterPro" id="IPR010982">
    <property type="entry name" value="Lambda_DNA-bd_dom_sf"/>
</dbReference>
<dbReference type="Gene3D" id="1.10.260.40">
    <property type="entry name" value="lambda repressor-like DNA-binding domains"/>
    <property type="match status" value="1"/>
</dbReference>
<dbReference type="AlphaFoldDB" id="A0A378T2D8"/>
<sequence length="275" mass="30324">MRLQSVRMASIGTPAQVGPLLREWRQRRRLTQLELALDAGVSARHLSFVETGRSKPGRDMVIRLGERLDIPFRERNQLLLAAGHAPAFPEHSFNAPELAPAREALNRILKSHEPYPAVVFDRHWNLVAANAAVQPFIATIDPALLNPPVNVLRVGMALSPQIINAHDVMGHFRDRVQRQLATTADEQLGQLLDEIDNYLSSVDCSAASESEFAQNLGPVIVRAPGGGEWSFFGMFGAFDMPFEVTISELAIELLFPADQTTADAFESLARARAVD</sequence>
<dbReference type="GO" id="GO:0003677">
    <property type="term" value="F:DNA binding"/>
    <property type="evidence" value="ECO:0007669"/>
    <property type="project" value="InterPro"/>
</dbReference>
<dbReference type="PROSITE" id="PS50943">
    <property type="entry name" value="HTH_CROC1"/>
    <property type="match status" value="1"/>
</dbReference>
<reference evidence="2 3" key="1">
    <citation type="submission" date="2018-06" db="EMBL/GenBank/DDBJ databases">
        <authorList>
            <consortium name="Pathogen Informatics"/>
            <person name="Doyle S."/>
        </authorList>
    </citation>
    <scope>NUCLEOTIDE SEQUENCE [LARGE SCALE GENOMIC DNA]</scope>
    <source>
        <strain evidence="2 3">NCTC4524</strain>
    </source>
</reference>
<dbReference type="Pfam" id="PF01381">
    <property type="entry name" value="HTH_3"/>
    <property type="match status" value="1"/>
</dbReference>
<proteinExistence type="predicted"/>
<accession>A0A378T2D8</accession>
<dbReference type="InterPro" id="IPR041413">
    <property type="entry name" value="MLTR_LBD"/>
</dbReference>
<dbReference type="EMBL" id="UGQQ01000001">
    <property type="protein sequence ID" value="STZ54534.1"/>
    <property type="molecule type" value="Genomic_DNA"/>
</dbReference>
<evidence type="ECO:0000259" key="1">
    <source>
        <dbReference type="PROSITE" id="PS50943"/>
    </source>
</evidence>